<evidence type="ECO:0000313" key="17">
    <source>
        <dbReference type="EMBL" id="KAG9442258.1"/>
    </source>
</evidence>
<comment type="similarity">
    <text evidence="3">Belongs to the pectinesterase family.</text>
</comment>
<evidence type="ECO:0000256" key="10">
    <source>
        <dbReference type="ARBA" id="ARBA00023180"/>
    </source>
</evidence>
<dbReference type="PROSITE" id="PS00503">
    <property type="entry name" value="PECTINESTERASE_2"/>
    <property type="match status" value="1"/>
</dbReference>
<comment type="caution">
    <text evidence="17">The sequence shown here is derived from an EMBL/GenBank/DDBJ whole genome shotgun (WGS) entry which is preliminary data.</text>
</comment>
<dbReference type="GO" id="GO:0030599">
    <property type="term" value="F:pectinesterase activity"/>
    <property type="evidence" value="ECO:0007669"/>
    <property type="project" value="UniProtKB-UniRule"/>
</dbReference>
<evidence type="ECO:0000256" key="15">
    <source>
        <dbReference type="RuleBase" id="RU000589"/>
    </source>
</evidence>
<dbReference type="InterPro" id="IPR033131">
    <property type="entry name" value="Pectinesterase_Asp_AS"/>
</dbReference>
<keyword evidence="6" id="KW-0964">Secreted</keyword>
<protein>
    <recommendedName>
        <fullName evidence="4 15">Pectinesterase</fullName>
        <ecNumber evidence="4 15">3.1.1.11</ecNumber>
    </recommendedName>
</protein>
<feature type="domain" description="Pectinesterase catalytic" evidence="16">
    <location>
        <begin position="118"/>
        <end position="410"/>
    </location>
</feature>
<evidence type="ECO:0000256" key="2">
    <source>
        <dbReference type="ARBA" id="ARBA00005184"/>
    </source>
</evidence>
<dbReference type="GO" id="GO:0045490">
    <property type="term" value="P:pectin catabolic process"/>
    <property type="evidence" value="ECO:0007669"/>
    <property type="project" value="UniProtKB-UniRule"/>
</dbReference>
<evidence type="ECO:0000256" key="6">
    <source>
        <dbReference type="ARBA" id="ARBA00022525"/>
    </source>
</evidence>
<evidence type="ECO:0000259" key="16">
    <source>
        <dbReference type="Pfam" id="PF01095"/>
    </source>
</evidence>
<keyword evidence="9 15" id="KW-0063">Aspartyl esterase</keyword>
<dbReference type="SUPFAM" id="SSF51126">
    <property type="entry name" value="Pectin lyase-like"/>
    <property type="match status" value="1"/>
</dbReference>
<reference evidence="17 18" key="1">
    <citation type="submission" date="2021-07" db="EMBL/GenBank/DDBJ databases">
        <title>The Aristolochia fimbriata genome: insights into angiosperm evolution, floral development and chemical biosynthesis.</title>
        <authorList>
            <person name="Jiao Y."/>
        </authorList>
    </citation>
    <scope>NUCLEOTIDE SEQUENCE [LARGE SCALE GENOMIC DNA]</scope>
    <source>
        <strain evidence="17">IBCAS-2021</strain>
        <tissue evidence="17">Leaf</tissue>
    </source>
</reference>
<dbReference type="Proteomes" id="UP000825729">
    <property type="component" value="Unassembled WGS sequence"/>
</dbReference>
<evidence type="ECO:0000313" key="18">
    <source>
        <dbReference type="Proteomes" id="UP000825729"/>
    </source>
</evidence>
<dbReference type="PANTHER" id="PTHR31321">
    <property type="entry name" value="ACYL-COA THIOESTER HYDROLASE YBHC-RELATED"/>
    <property type="match status" value="1"/>
</dbReference>
<evidence type="ECO:0000256" key="12">
    <source>
        <dbReference type="ARBA" id="ARBA00047928"/>
    </source>
</evidence>
<proteinExistence type="inferred from homology"/>
<comment type="pathway">
    <text evidence="2 15">Glycan metabolism; pectin degradation; 2-dehydro-3-deoxy-D-gluconate from pectin: step 1/5.</text>
</comment>
<evidence type="ECO:0000256" key="5">
    <source>
        <dbReference type="ARBA" id="ARBA00022512"/>
    </source>
</evidence>
<keyword evidence="11" id="KW-0961">Cell wall biogenesis/degradation</keyword>
<comment type="catalytic activity">
    <reaction evidence="12 15">
        <text>[(1-&gt;4)-alpha-D-galacturonosyl methyl ester](n) + n H2O = [(1-&gt;4)-alpha-D-galacturonosyl](n) + n methanol + n H(+)</text>
        <dbReference type="Rhea" id="RHEA:22380"/>
        <dbReference type="Rhea" id="RHEA-COMP:14570"/>
        <dbReference type="Rhea" id="RHEA-COMP:14573"/>
        <dbReference type="ChEBI" id="CHEBI:15377"/>
        <dbReference type="ChEBI" id="CHEBI:15378"/>
        <dbReference type="ChEBI" id="CHEBI:17790"/>
        <dbReference type="ChEBI" id="CHEBI:140522"/>
        <dbReference type="ChEBI" id="CHEBI:140523"/>
        <dbReference type="EC" id="3.1.1.11"/>
    </reaction>
</comment>
<comment type="subcellular location">
    <subcellularLocation>
        <location evidence="1">Secreted</location>
        <location evidence="1">Cell wall</location>
    </subcellularLocation>
</comment>
<dbReference type="InterPro" id="IPR012334">
    <property type="entry name" value="Pectin_lyas_fold"/>
</dbReference>
<name>A0AAV7E0W1_ARIFI</name>
<dbReference type="AlphaFoldDB" id="A0AAV7E0W1"/>
<dbReference type="InterPro" id="IPR011050">
    <property type="entry name" value="Pectin_lyase_fold/virulence"/>
</dbReference>
<evidence type="ECO:0000256" key="9">
    <source>
        <dbReference type="ARBA" id="ARBA00023085"/>
    </source>
</evidence>
<comment type="function">
    <text evidence="13">Acts in the modification of cell walls via demethylesterification of cell wall pectin.</text>
</comment>
<evidence type="ECO:0000256" key="7">
    <source>
        <dbReference type="ARBA" id="ARBA00022729"/>
    </source>
</evidence>
<evidence type="ECO:0000256" key="4">
    <source>
        <dbReference type="ARBA" id="ARBA00013229"/>
    </source>
</evidence>
<keyword evidence="10" id="KW-0325">Glycoprotein</keyword>
<sequence>MRSGRISSSLLWISTISIAIIAALLSPCFIPSSNSFFTATPVIGSVFNKYWTIQRSVLIEEFLSLLQLLTRRSSRHNHSHHHHHHHHHHSRHRAAKCDDKKWKDMIDPSTLKASLVLTVGQNGCANFSSVQAAVDVIPDNSPTRTLLLIDSGVYREKVTVGAEKINVVFQGQGYEKTFIAWNDTAASAGGTPYSSTIAVLAPNFVAHNMSFQNTAPPPEQGMEGRQAVALRISGDQAAFYGCGFYGAQDTLLDDQGRHYFKECFIQGSIDFIFGNARSLYEDCAIHSIAQEPPPGSVTHTGAVTAHGRKSESEKTGFSFVNCSITGTGSIWLGRAWGPYASVVFARTYMSSVVASDGWNNWSDPSREQTVFFGEYESIGPGSNSTLRASYSKQLSRGQATLYLDISYIDGNDWLLSRSNSLYPIDDQTQNEQLIQSF</sequence>
<feature type="active site" evidence="14">
    <location>
        <position position="270"/>
    </location>
</feature>
<accession>A0AAV7E0W1</accession>
<dbReference type="GO" id="GO:0042545">
    <property type="term" value="P:cell wall modification"/>
    <property type="evidence" value="ECO:0007669"/>
    <property type="project" value="UniProtKB-UniRule"/>
</dbReference>
<keyword evidence="8 15" id="KW-0378">Hydrolase</keyword>
<dbReference type="Gene3D" id="2.160.20.10">
    <property type="entry name" value="Single-stranded right-handed beta-helix, Pectin lyase-like"/>
    <property type="match status" value="1"/>
</dbReference>
<evidence type="ECO:0000256" key="11">
    <source>
        <dbReference type="ARBA" id="ARBA00023316"/>
    </source>
</evidence>
<dbReference type="PANTHER" id="PTHR31321:SF73">
    <property type="entry name" value="PECTINESTERASE 14-RELATED"/>
    <property type="match status" value="1"/>
</dbReference>
<keyword evidence="18" id="KW-1185">Reference proteome</keyword>
<organism evidence="17 18">
    <name type="scientific">Aristolochia fimbriata</name>
    <name type="common">White veined hardy Dutchman's pipe vine</name>
    <dbReference type="NCBI Taxonomy" id="158543"/>
    <lineage>
        <taxon>Eukaryota</taxon>
        <taxon>Viridiplantae</taxon>
        <taxon>Streptophyta</taxon>
        <taxon>Embryophyta</taxon>
        <taxon>Tracheophyta</taxon>
        <taxon>Spermatophyta</taxon>
        <taxon>Magnoliopsida</taxon>
        <taxon>Magnoliidae</taxon>
        <taxon>Piperales</taxon>
        <taxon>Aristolochiaceae</taxon>
        <taxon>Aristolochia</taxon>
    </lineage>
</organism>
<dbReference type="FunFam" id="2.160.20.10:FF:000033">
    <property type="entry name" value="Pectinesterase"/>
    <property type="match status" value="1"/>
</dbReference>
<dbReference type="EMBL" id="JAINDJ010000007">
    <property type="protein sequence ID" value="KAG9442258.1"/>
    <property type="molecule type" value="Genomic_DNA"/>
</dbReference>
<evidence type="ECO:0000256" key="1">
    <source>
        <dbReference type="ARBA" id="ARBA00004191"/>
    </source>
</evidence>
<evidence type="ECO:0000256" key="3">
    <source>
        <dbReference type="ARBA" id="ARBA00008891"/>
    </source>
</evidence>
<gene>
    <name evidence="17" type="ORF">H6P81_018112</name>
</gene>
<dbReference type="EC" id="3.1.1.11" evidence="4 15"/>
<dbReference type="Pfam" id="PF01095">
    <property type="entry name" value="Pectinesterase"/>
    <property type="match status" value="1"/>
</dbReference>
<keyword evidence="7" id="KW-0732">Signal</keyword>
<evidence type="ECO:0000256" key="13">
    <source>
        <dbReference type="ARBA" id="ARBA00057335"/>
    </source>
</evidence>
<keyword evidence="5" id="KW-0134">Cell wall</keyword>
<evidence type="ECO:0000256" key="14">
    <source>
        <dbReference type="PROSITE-ProRule" id="PRU10040"/>
    </source>
</evidence>
<dbReference type="InterPro" id="IPR000070">
    <property type="entry name" value="Pectinesterase_cat"/>
</dbReference>
<evidence type="ECO:0000256" key="8">
    <source>
        <dbReference type="ARBA" id="ARBA00022801"/>
    </source>
</evidence>